<keyword evidence="1" id="KW-0812">Transmembrane</keyword>
<protein>
    <submittedName>
        <fullName evidence="3">Uncharacterized protein</fullName>
    </submittedName>
</protein>
<gene>
    <name evidence="3" type="ORF">ALMOND_2B000690</name>
    <name evidence="2" type="ORF">L3X38_028069</name>
</gene>
<reference evidence="2 5" key="3">
    <citation type="journal article" date="2022" name="G3 (Bethesda)">
        <title>Whole-genome sequence and methylome profiling of the almond [Prunus dulcis (Mill.) D.A. Webb] cultivar 'Nonpareil'.</title>
        <authorList>
            <person name="D'Amico-Willman K.M."/>
            <person name="Ouma W.Z."/>
            <person name="Meulia T."/>
            <person name="Sideli G.M."/>
            <person name="Gradziel T.M."/>
            <person name="Fresnedo-Ramirez J."/>
        </authorList>
    </citation>
    <scope>NUCLEOTIDE SEQUENCE [LARGE SCALE GENOMIC DNA]</scope>
    <source>
        <strain evidence="2">Clone GOH B32 T37-40</strain>
    </source>
</reference>
<accession>A0A5E4F8N7</accession>
<dbReference type="Proteomes" id="UP001054821">
    <property type="component" value="Chromosome 5"/>
</dbReference>
<name>A0A5E4F8N7_PRUDU</name>
<keyword evidence="5" id="KW-1185">Reference proteome</keyword>
<keyword evidence="1" id="KW-1133">Transmembrane helix</keyword>
<feature type="transmembrane region" description="Helical" evidence="1">
    <location>
        <begin position="71"/>
        <end position="91"/>
    </location>
</feature>
<evidence type="ECO:0000313" key="3">
    <source>
        <dbReference type="EMBL" id="VVA23449.1"/>
    </source>
</evidence>
<organism evidence="3 4">
    <name type="scientific">Prunus dulcis</name>
    <name type="common">Almond</name>
    <name type="synonym">Amygdalus dulcis</name>
    <dbReference type="NCBI Taxonomy" id="3755"/>
    <lineage>
        <taxon>Eukaryota</taxon>
        <taxon>Viridiplantae</taxon>
        <taxon>Streptophyta</taxon>
        <taxon>Embryophyta</taxon>
        <taxon>Tracheophyta</taxon>
        <taxon>Spermatophyta</taxon>
        <taxon>Magnoliopsida</taxon>
        <taxon>eudicotyledons</taxon>
        <taxon>Gunneridae</taxon>
        <taxon>Pentapetalae</taxon>
        <taxon>rosids</taxon>
        <taxon>fabids</taxon>
        <taxon>Rosales</taxon>
        <taxon>Rosaceae</taxon>
        <taxon>Amygdaloideae</taxon>
        <taxon>Amygdaleae</taxon>
        <taxon>Prunus</taxon>
    </lineage>
</organism>
<dbReference type="EMBL" id="JAJFAZ020000005">
    <property type="protein sequence ID" value="KAI5328672.1"/>
    <property type="molecule type" value="Genomic_DNA"/>
</dbReference>
<keyword evidence="1" id="KW-0472">Membrane</keyword>
<evidence type="ECO:0000313" key="4">
    <source>
        <dbReference type="Proteomes" id="UP000327085"/>
    </source>
</evidence>
<dbReference type="Proteomes" id="UP000327085">
    <property type="component" value="Chromosome 5"/>
</dbReference>
<reference evidence="4" key="2">
    <citation type="journal article" date="2020" name="Plant J.">
        <title>Transposons played a major role in the diversification between the closely related almond and peach genomes: results from the almond genome sequence.</title>
        <authorList>
            <person name="Alioto T."/>
            <person name="Alexiou K.G."/>
            <person name="Bardil A."/>
            <person name="Barteri F."/>
            <person name="Castanera R."/>
            <person name="Cruz F."/>
            <person name="Dhingra A."/>
            <person name="Duval H."/>
            <person name="Fernandez I Marti A."/>
            <person name="Frias L."/>
            <person name="Galan B."/>
            <person name="Garcia J.L."/>
            <person name="Howad W."/>
            <person name="Gomez-Garrido J."/>
            <person name="Gut M."/>
            <person name="Julca I."/>
            <person name="Morata J."/>
            <person name="Puigdomenech P."/>
            <person name="Ribeca P."/>
            <person name="Rubio Cabetas M.J."/>
            <person name="Vlasova A."/>
            <person name="Wirthensohn M."/>
            <person name="Garcia-Mas J."/>
            <person name="Gabaldon T."/>
            <person name="Casacuberta J.M."/>
            <person name="Arus P."/>
        </authorList>
    </citation>
    <scope>NUCLEOTIDE SEQUENCE [LARGE SCALE GENOMIC DNA]</scope>
    <source>
        <strain evidence="4">cv. Texas</strain>
    </source>
</reference>
<evidence type="ECO:0000256" key="1">
    <source>
        <dbReference type="SAM" id="Phobius"/>
    </source>
</evidence>
<dbReference type="AlphaFoldDB" id="A0A5E4F8N7"/>
<evidence type="ECO:0000313" key="5">
    <source>
        <dbReference type="Proteomes" id="UP001054821"/>
    </source>
</evidence>
<dbReference type="EMBL" id="CABIKO010000071">
    <property type="protein sequence ID" value="VVA23449.1"/>
    <property type="molecule type" value="Genomic_DNA"/>
</dbReference>
<evidence type="ECO:0000313" key="2">
    <source>
        <dbReference type="EMBL" id="KAI5328672.1"/>
    </source>
</evidence>
<dbReference type="InParanoid" id="A0A5E4F8N7"/>
<sequence length="101" mass="11330">MQKNSQLLHGIRAKILCLCPHLPLLPLSLLPRNSAAADSDQAYFSISYSDLAYLQDPAMVVLWFSADYSKIIKYSHVATVVCCLIKLIFLLSTQIELIYKA</sequence>
<dbReference type="Gramene" id="VVA23449">
    <property type="protein sequence ID" value="VVA23449"/>
    <property type="gene ID" value="Prudul26B000690"/>
</dbReference>
<proteinExistence type="predicted"/>
<reference evidence="3" key="1">
    <citation type="submission" date="2019-07" db="EMBL/GenBank/DDBJ databases">
        <authorList>
            <person name="Alioto T."/>
            <person name="Alioto T."/>
            <person name="Gomez Garrido J."/>
        </authorList>
    </citation>
    <scope>NUCLEOTIDE SEQUENCE</scope>
</reference>